<protein>
    <submittedName>
        <fullName evidence="1">Uncharacterized protein</fullName>
    </submittedName>
</protein>
<gene>
    <name evidence="1" type="ORF">CYMTET_31099</name>
</gene>
<accession>A0AAE0KTB0</accession>
<evidence type="ECO:0000313" key="1">
    <source>
        <dbReference type="EMBL" id="KAK3259923.1"/>
    </source>
</evidence>
<proteinExistence type="predicted"/>
<dbReference type="EMBL" id="LGRX02018367">
    <property type="protein sequence ID" value="KAK3259923.1"/>
    <property type="molecule type" value="Genomic_DNA"/>
</dbReference>
<keyword evidence="2" id="KW-1185">Reference proteome</keyword>
<organism evidence="1 2">
    <name type="scientific">Cymbomonas tetramitiformis</name>
    <dbReference type="NCBI Taxonomy" id="36881"/>
    <lineage>
        <taxon>Eukaryota</taxon>
        <taxon>Viridiplantae</taxon>
        <taxon>Chlorophyta</taxon>
        <taxon>Pyramimonadophyceae</taxon>
        <taxon>Pyramimonadales</taxon>
        <taxon>Pyramimonadaceae</taxon>
        <taxon>Cymbomonas</taxon>
    </lineage>
</organism>
<dbReference type="Proteomes" id="UP001190700">
    <property type="component" value="Unassembled WGS sequence"/>
</dbReference>
<comment type="caution">
    <text evidence="1">The sequence shown here is derived from an EMBL/GenBank/DDBJ whole genome shotgun (WGS) entry which is preliminary data.</text>
</comment>
<reference evidence="1 2" key="1">
    <citation type="journal article" date="2015" name="Genome Biol. Evol.">
        <title>Comparative Genomics of a Bacterivorous Green Alga Reveals Evolutionary Causalities and Consequences of Phago-Mixotrophic Mode of Nutrition.</title>
        <authorList>
            <person name="Burns J.A."/>
            <person name="Paasch A."/>
            <person name="Narechania A."/>
            <person name="Kim E."/>
        </authorList>
    </citation>
    <scope>NUCLEOTIDE SEQUENCE [LARGE SCALE GENOMIC DNA]</scope>
    <source>
        <strain evidence="1 2">PLY_AMNH</strain>
    </source>
</reference>
<name>A0AAE0KTB0_9CHLO</name>
<dbReference type="AlphaFoldDB" id="A0AAE0KTB0"/>
<sequence length="176" mass="20225">MGSFVIEKANGEDEFMKRYKRARDLQSKRKMVSLQRTVATTVGNAISYVDGWHENGSNMRVVSYGRGPGKLQKPKDKNAGLERLWAAKARHEKRIPAAHADSKIVVEKRGGPAKTAYTKLGHQEMELSKARVQERQIAFAKELIKRKERSKDRRVYAALLMRHVRWTAITWCTLLY</sequence>
<evidence type="ECO:0000313" key="2">
    <source>
        <dbReference type="Proteomes" id="UP001190700"/>
    </source>
</evidence>